<dbReference type="AlphaFoldDB" id="A0A8T1ZF65"/>
<dbReference type="PANTHER" id="PTHR33641">
    <property type="entry name" value="OS06G0133500 PROTEIN"/>
    <property type="match status" value="1"/>
</dbReference>
<evidence type="ECO:0000313" key="1">
    <source>
        <dbReference type="EMBL" id="KAG7557336.1"/>
    </source>
</evidence>
<accession>A0A8T1ZF65</accession>
<name>A0A8T1ZF65_ARASU</name>
<dbReference type="EMBL" id="JAEFBJ010000011">
    <property type="protein sequence ID" value="KAG7557336.1"/>
    <property type="molecule type" value="Genomic_DNA"/>
</dbReference>
<reference evidence="1 2" key="1">
    <citation type="submission" date="2020-12" db="EMBL/GenBank/DDBJ databases">
        <title>Concerted genomic and epigenomic changes stabilize Arabidopsis allopolyploids.</title>
        <authorList>
            <person name="Chen Z."/>
        </authorList>
    </citation>
    <scope>NUCLEOTIDE SEQUENCE [LARGE SCALE GENOMIC DNA]</scope>
    <source>
        <strain evidence="1">As9502</strain>
        <tissue evidence="1">Leaf</tissue>
    </source>
</reference>
<keyword evidence="2" id="KW-1185">Reference proteome</keyword>
<evidence type="ECO:0000313" key="2">
    <source>
        <dbReference type="Proteomes" id="UP000694251"/>
    </source>
</evidence>
<dbReference type="PANTHER" id="PTHR33641:SF15">
    <property type="entry name" value="AVR9_CF-9 RAPIDLY ELICITED PROTEIN"/>
    <property type="match status" value="1"/>
</dbReference>
<dbReference type="Proteomes" id="UP000694251">
    <property type="component" value="Chromosome 11"/>
</dbReference>
<protein>
    <submittedName>
        <fullName evidence="1">Uncharacterized protein</fullName>
    </submittedName>
</protein>
<organism evidence="1 2">
    <name type="scientific">Arabidopsis suecica</name>
    <name type="common">Swedish thale-cress</name>
    <name type="synonym">Cardaminopsis suecica</name>
    <dbReference type="NCBI Taxonomy" id="45249"/>
    <lineage>
        <taxon>Eukaryota</taxon>
        <taxon>Viridiplantae</taxon>
        <taxon>Streptophyta</taxon>
        <taxon>Embryophyta</taxon>
        <taxon>Tracheophyta</taxon>
        <taxon>Spermatophyta</taxon>
        <taxon>Magnoliopsida</taxon>
        <taxon>eudicotyledons</taxon>
        <taxon>Gunneridae</taxon>
        <taxon>Pentapetalae</taxon>
        <taxon>rosids</taxon>
        <taxon>malvids</taxon>
        <taxon>Brassicales</taxon>
        <taxon>Brassicaceae</taxon>
        <taxon>Camelineae</taxon>
        <taxon>Arabidopsis</taxon>
    </lineage>
</organism>
<comment type="caution">
    <text evidence="1">The sequence shown here is derived from an EMBL/GenBank/DDBJ whole genome shotgun (WGS) entry which is preliminary data.</text>
</comment>
<sequence>MNSLFSMFDSFFAEIMRNKFTSKSSSHGPSTSSSGVQAVSMEKTTKKILVGKALRFAPEYDGLHCFETIVPS</sequence>
<dbReference type="OrthoDB" id="751010at2759"/>
<proteinExistence type="predicted"/>
<gene>
    <name evidence="1" type="ORF">ISN44_As11g033120</name>
</gene>